<comment type="caution">
    <text evidence="1">The sequence shown here is derived from an EMBL/GenBank/DDBJ whole genome shotgun (WGS) entry which is preliminary data.</text>
</comment>
<dbReference type="Proteomes" id="UP001556118">
    <property type="component" value="Unassembled WGS sequence"/>
</dbReference>
<evidence type="ECO:0000313" key="1">
    <source>
        <dbReference type="EMBL" id="MEW9856583.1"/>
    </source>
</evidence>
<dbReference type="RefSeq" id="WP_367775043.1">
    <property type="nucleotide sequence ID" value="NZ_JBFNXR010000052.1"/>
</dbReference>
<protein>
    <recommendedName>
        <fullName evidence="3">SnoaL-like protein</fullName>
    </recommendedName>
</protein>
<sequence>MTGDWTRQDEITSDRVRKALDWGDRMTAIVNGTTDDDWDVLVPMIDTDRFVRRGNERDQELRWPAYRELLVQWKAVGGIYDKTLFRASQAGDVVYLDLDERSERPDGTVNTLRSISIYAFDDQDRIVSVDVCMGFHQAG</sequence>
<organism evidence="1 2">
    <name type="scientific">Novosphingobium rhizovicinum</name>
    <dbReference type="NCBI Taxonomy" id="3228928"/>
    <lineage>
        <taxon>Bacteria</taxon>
        <taxon>Pseudomonadati</taxon>
        <taxon>Pseudomonadota</taxon>
        <taxon>Alphaproteobacteria</taxon>
        <taxon>Sphingomonadales</taxon>
        <taxon>Sphingomonadaceae</taxon>
        <taxon>Novosphingobium</taxon>
    </lineage>
</organism>
<name>A0ABV3REQ9_9SPHN</name>
<proteinExistence type="predicted"/>
<evidence type="ECO:0008006" key="3">
    <source>
        <dbReference type="Google" id="ProtNLM"/>
    </source>
</evidence>
<accession>A0ABV3REQ9</accession>
<gene>
    <name evidence="1" type="ORF">ABUH87_15695</name>
</gene>
<dbReference type="EMBL" id="JBFNXR010000052">
    <property type="protein sequence ID" value="MEW9856583.1"/>
    <property type="molecule type" value="Genomic_DNA"/>
</dbReference>
<reference evidence="1 2" key="1">
    <citation type="submission" date="2024-06" db="EMBL/GenBank/DDBJ databases">
        <title>Novosphingobium rhizovicinus M1R2S20.</title>
        <authorList>
            <person name="Sun J.-Q."/>
        </authorList>
    </citation>
    <scope>NUCLEOTIDE SEQUENCE [LARGE SCALE GENOMIC DNA]</scope>
    <source>
        <strain evidence="1 2">M1R2S20</strain>
    </source>
</reference>
<evidence type="ECO:0000313" key="2">
    <source>
        <dbReference type="Proteomes" id="UP001556118"/>
    </source>
</evidence>
<keyword evidence="2" id="KW-1185">Reference proteome</keyword>